<dbReference type="AlphaFoldDB" id="A0A2P5D3C5"/>
<gene>
    <name evidence="1" type="ORF">TorRG33x02_263790</name>
</gene>
<sequence>MLEKPKQNECRKLCLPCRNRKFLTLVGSSICLRSLSSGRQSIAMPRPSIAPNVHQSLHISLNAAPLKHKAHPHNTIHPFRGTTRQFPETFHTSIDISKLLSNN</sequence>
<dbReference type="EMBL" id="JXTC01000301">
    <property type="protein sequence ID" value="PON67784.1"/>
    <property type="molecule type" value="Genomic_DNA"/>
</dbReference>
<accession>A0A2P5D3C5</accession>
<proteinExistence type="predicted"/>
<dbReference type="Proteomes" id="UP000237000">
    <property type="component" value="Unassembled WGS sequence"/>
</dbReference>
<comment type="caution">
    <text evidence="1">The sequence shown here is derived from an EMBL/GenBank/DDBJ whole genome shotgun (WGS) entry which is preliminary data.</text>
</comment>
<dbReference type="InParanoid" id="A0A2P5D3C5"/>
<protein>
    <submittedName>
        <fullName evidence="1">Uncharacterized protein</fullName>
    </submittedName>
</protein>
<evidence type="ECO:0000313" key="2">
    <source>
        <dbReference type="Proteomes" id="UP000237000"/>
    </source>
</evidence>
<keyword evidence="2" id="KW-1185">Reference proteome</keyword>
<evidence type="ECO:0000313" key="1">
    <source>
        <dbReference type="EMBL" id="PON67784.1"/>
    </source>
</evidence>
<organism evidence="1 2">
    <name type="scientific">Trema orientale</name>
    <name type="common">Charcoal tree</name>
    <name type="synonym">Celtis orientalis</name>
    <dbReference type="NCBI Taxonomy" id="63057"/>
    <lineage>
        <taxon>Eukaryota</taxon>
        <taxon>Viridiplantae</taxon>
        <taxon>Streptophyta</taxon>
        <taxon>Embryophyta</taxon>
        <taxon>Tracheophyta</taxon>
        <taxon>Spermatophyta</taxon>
        <taxon>Magnoliopsida</taxon>
        <taxon>eudicotyledons</taxon>
        <taxon>Gunneridae</taxon>
        <taxon>Pentapetalae</taxon>
        <taxon>rosids</taxon>
        <taxon>fabids</taxon>
        <taxon>Rosales</taxon>
        <taxon>Cannabaceae</taxon>
        <taxon>Trema</taxon>
    </lineage>
</organism>
<feature type="non-terminal residue" evidence="1">
    <location>
        <position position="103"/>
    </location>
</feature>
<name>A0A2P5D3C5_TREOI</name>
<reference evidence="2" key="1">
    <citation type="submission" date="2016-06" db="EMBL/GenBank/DDBJ databases">
        <title>Parallel loss of symbiosis genes in relatives of nitrogen-fixing non-legume Parasponia.</title>
        <authorList>
            <person name="Van Velzen R."/>
            <person name="Holmer R."/>
            <person name="Bu F."/>
            <person name="Rutten L."/>
            <person name="Van Zeijl A."/>
            <person name="Liu W."/>
            <person name="Santuari L."/>
            <person name="Cao Q."/>
            <person name="Sharma T."/>
            <person name="Shen D."/>
            <person name="Roswanjaya Y."/>
            <person name="Wardhani T."/>
            <person name="Kalhor M.S."/>
            <person name="Jansen J."/>
            <person name="Van den Hoogen J."/>
            <person name="Gungor B."/>
            <person name="Hartog M."/>
            <person name="Hontelez J."/>
            <person name="Verver J."/>
            <person name="Yang W.-C."/>
            <person name="Schijlen E."/>
            <person name="Repin R."/>
            <person name="Schilthuizen M."/>
            <person name="Schranz E."/>
            <person name="Heidstra R."/>
            <person name="Miyata K."/>
            <person name="Fedorova E."/>
            <person name="Kohlen W."/>
            <person name="Bisseling T."/>
            <person name="Smit S."/>
            <person name="Geurts R."/>
        </authorList>
    </citation>
    <scope>NUCLEOTIDE SEQUENCE [LARGE SCALE GENOMIC DNA]</scope>
    <source>
        <strain evidence="2">cv. RG33-2</strain>
    </source>
</reference>